<evidence type="ECO:0000313" key="2">
    <source>
        <dbReference type="Proteomes" id="UP000499080"/>
    </source>
</evidence>
<sequence length="114" mass="13322">MYPFTCCTLKNVYKRPSQSEDIPKRFNPPYTYRQELKICNEWKFQIKGRTESAFGVHRLLIPLKSASYSSRSISQNLISGYSHVGTAFDLGRFLSDVREEWRMRCQCAPASHHQ</sequence>
<dbReference type="EMBL" id="BGPR01028216">
    <property type="protein sequence ID" value="GBN99242.1"/>
    <property type="molecule type" value="Genomic_DNA"/>
</dbReference>
<dbReference type="AlphaFoldDB" id="A0A4Y2TF54"/>
<comment type="caution">
    <text evidence="1">The sequence shown here is derived from an EMBL/GenBank/DDBJ whole genome shotgun (WGS) entry which is preliminary data.</text>
</comment>
<organism evidence="1 2">
    <name type="scientific">Araneus ventricosus</name>
    <name type="common">Orbweaver spider</name>
    <name type="synonym">Epeira ventricosa</name>
    <dbReference type="NCBI Taxonomy" id="182803"/>
    <lineage>
        <taxon>Eukaryota</taxon>
        <taxon>Metazoa</taxon>
        <taxon>Ecdysozoa</taxon>
        <taxon>Arthropoda</taxon>
        <taxon>Chelicerata</taxon>
        <taxon>Arachnida</taxon>
        <taxon>Araneae</taxon>
        <taxon>Araneomorphae</taxon>
        <taxon>Entelegynae</taxon>
        <taxon>Araneoidea</taxon>
        <taxon>Araneidae</taxon>
        <taxon>Araneus</taxon>
    </lineage>
</organism>
<gene>
    <name evidence="1" type="ORF">AVEN_273263_1</name>
</gene>
<reference evidence="1 2" key="1">
    <citation type="journal article" date="2019" name="Sci. Rep.">
        <title>Orb-weaving spider Araneus ventricosus genome elucidates the spidroin gene catalogue.</title>
        <authorList>
            <person name="Kono N."/>
            <person name="Nakamura H."/>
            <person name="Ohtoshi R."/>
            <person name="Moran D.A.P."/>
            <person name="Shinohara A."/>
            <person name="Yoshida Y."/>
            <person name="Fujiwara M."/>
            <person name="Mori M."/>
            <person name="Tomita M."/>
            <person name="Arakawa K."/>
        </authorList>
    </citation>
    <scope>NUCLEOTIDE SEQUENCE [LARGE SCALE GENOMIC DNA]</scope>
</reference>
<protein>
    <submittedName>
        <fullName evidence="1">Uncharacterized protein</fullName>
    </submittedName>
</protein>
<proteinExistence type="predicted"/>
<dbReference type="Proteomes" id="UP000499080">
    <property type="component" value="Unassembled WGS sequence"/>
</dbReference>
<accession>A0A4Y2TF54</accession>
<keyword evidence="2" id="KW-1185">Reference proteome</keyword>
<evidence type="ECO:0000313" key="1">
    <source>
        <dbReference type="EMBL" id="GBN99242.1"/>
    </source>
</evidence>
<name>A0A4Y2TF54_ARAVE</name>